<evidence type="ECO:0000313" key="1">
    <source>
        <dbReference type="EMBL" id="OGL53440.1"/>
    </source>
</evidence>
<dbReference type="AlphaFoldDB" id="A0A1F7SI35"/>
<dbReference type="Proteomes" id="UP000178082">
    <property type="component" value="Unassembled WGS sequence"/>
</dbReference>
<proteinExistence type="predicted"/>
<dbReference type="EMBL" id="MGDI01000025">
    <property type="protein sequence ID" value="OGL53440.1"/>
    <property type="molecule type" value="Genomic_DNA"/>
</dbReference>
<gene>
    <name evidence="1" type="ORF">A3G31_08040</name>
</gene>
<name>A0A1F7SI35_9BACT</name>
<sequence length="93" mass="11267">MRFSQERINKVSKEITHKILEDGLVVNKTGDDNELRVIIARILTDEFRVEELVDEEARKILVSYSKKIVEGSREWDILYKKHYEEQMQKRRRF</sequence>
<organism evidence="1 2">
    <name type="scientific">Candidatus Schekmanbacteria bacterium RIFCSPLOWO2_12_FULL_38_15</name>
    <dbReference type="NCBI Taxonomy" id="1817883"/>
    <lineage>
        <taxon>Bacteria</taxon>
        <taxon>Candidatus Schekmaniibacteriota</taxon>
    </lineage>
</organism>
<protein>
    <recommendedName>
        <fullName evidence="3">DUF507 domain-containing protein</fullName>
    </recommendedName>
</protein>
<comment type="caution">
    <text evidence="1">The sequence shown here is derived from an EMBL/GenBank/DDBJ whole genome shotgun (WGS) entry which is preliminary data.</text>
</comment>
<dbReference type="InterPro" id="IPR007463">
    <property type="entry name" value="DUF507"/>
</dbReference>
<reference evidence="1 2" key="1">
    <citation type="journal article" date="2016" name="Nat. Commun.">
        <title>Thousands of microbial genomes shed light on interconnected biogeochemical processes in an aquifer system.</title>
        <authorList>
            <person name="Anantharaman K."/>
            <person name="Brown C.T."/>
            <person name="Hug L.A."/>
            <person name="Sharon I."/>
            <person name="Castelle C.J."/>
            <person name="Probst A.J."/>
            <person name="Thomas B.C."/>
            <person name="Singh A."/>
            <person name="Wilkins M.J."/>
            <person name="Karaoz U."/>
            <person name="Brodie E.L."/>
            <person name="Williams K.H."/>
            <person name="Hubbard S.S."/>
            <person name="Banfield J.F."/>
        </authorList>
    </citation>
    <scope>NUCLEOTIDE SEQUENCE [LARGE SCALE GENOMIC DNA]</scope>
</reference>
<dbReference type="Pfam" id="PF04368">
    <property type="entry name" value="DUF507"/>
    <property type="match status" value="1"/>
</dbReference>
<accession>A0A1F7SI35</accession>
<dbReference type="STRING" id="1817883.A3G31_08040"/>
<evidence type="ECO:0008006" key="3">
    <source>
        <dbReference type="Google" id="ProtNLM"/>
    </source>
</evidence>
<evidence type="ECO:0000313" key="2">
    <source>
        <dbReference type="Proteomes" id="UP000178082"/>
    </source>
</evidence>